<keyword evidence="5" id="KW-1185">Reference proteome</keyword>
<dbReference type="InterPro" id="IPR002220">
    <property type="entry name" value="DapA-like"/>
</dbReference>
<comment type="similarity">
    <text evidence="3">Belongs to the DapA family.</text>
</comment>
<dbReference type="GO" id="GO:0008840">
    <property type="term" value="F:4-hydroxy-tetrahydrodipicolinate synthase activity"/>
    <property type="evidence" value="ECO:0007669"/>
    <property type="project" value="UniProtKB-EC"/>
</dbReference>
<dbReference type="Proteomes" id="UP001549291">
    <property type="component" value="Unassembled WGS sequence"/>
</dbReference>
<evidence type="ECO:0000256" key="1">
    <source>
        <dbReference type="ARBA" id="ARBA00023239"/>
    </source>
</evidence>
<dbReference type="InterPro" id="IPR013785">
    <property type="entry name" value="Aldolase_TIM"/>
</dbReference>
<dbReference type="CDD" id="cd00408">
    <property type="entry name" value="DHDPS-like"/>
    <property type="match status" value="1"/>
</dbReference>
<dbReference type="Gene3D" id="3.20.20.70">
    <property type="entry name" value="Aldolase class I"/>
    <property type="match status" value="1"/>
</dbReference>
<dbReference type="PRINTS" id="PR00146">
    <property type="entry name" value="DHPICSNTHASE"/>
</dbReference>
<evidence type="ECO:0000313" key="4">
    <source>
        <dbReference type="EMBL" id="MET4717448.1"/>
    </source>
</evidence>
<name>A0ABV2RKH9_BRAJP</name>
<reference evidence="4 5" key="1">
    <citation type="submission" date="2024-06" db="EMBL/GenBank/DDBJ databases">
        <title>Genomic Encyclopedia of Type Strains, Phase V (KMG-V): Genome sequencing to study the core and pangenomes of soil and plant-associated prokaryotes.</title>
        <authorList>
            <person name="Whitman W."/>
        </authorList>
    </citation>
    <scope>NUCLEOTIDE SEQUENCE [LARGE SCALE GENOMIC DNA]</scope>
    <source>
        <strain evidence="4 5">USDA 160</strain>
    </source>
</reference>
<accession>A0ABV2RKH9</accession>
<keyword evidence="2" id="KW-0704">Schiff base</keyword>
<dbReference type="InterPro" id="IPR020624">
    <property type="entry name" value="Schiff_base-form_aldolases_CS"/>
</dbReference>
<dbReference type="PANTHER" id="PTHR12128">
    <property type="entry name" value="DIHYDRODIPICOLINATE SYNTHASE"/>
    <property type="match status" value="1"/>
</dbReference>
<sequence length="298" mass="30830">MGGEMTEAIRGFWVASATPLATDGSVDSAKLAAHARQLFGKGVDGVVLFGTTGEGTSFNVTERVATIEAVLKAGVAPERIGIGGGFPAITDSIALTRAMLGLGLRHVLYLPPYFDRGVTPEGIEDAFAAIIDGVADDRLRASLYHIPQVSGVAIPTSVAANLRKRYGKVVAGLKDSSGDFKQFQAFRAASPDLAITVGNEADITRAIAAGGAGTICGMANVVPELVKGMVDGKDVEARMQAATDVVLNTPSFLATLKAILAAQTGDAGWLRVRPPFRASSDGAALKRKIDELIAPAIA</sequence>
<gene>
    <name evidence="4" type="ORF">ABIF63_001554</name>
</gene>
<dbReference type="SMART" id="SM01130">
    <property type="entry name" value="DHDPS"/>
    <property type="match status" value="1"/>
</dbReference>
<proteinExistence type="inferred from homology"/>
<protein>
    <submittedName>
        <fullName evidence="4">4-hydroxy-tetrahydrodipicolinate synthase</fullName>
        <ecNumber evidence="4">4.3.3.7</ecNumber>
    </submittedName>
</protein>
<evidence type="ECO:0000256" key="3">
    <source>
        <dbReference type="PIRNR" id="PIRNR001365"/>
    </source>
</evidence>
<dbReference type="PROSITE" id="PS00665">
    <property type="entry name" value="DHDPS_1"/>
    <property type="match status" value="1"/>
</dbReference>
<dbReference type="EMBL" id="JBEPTQ010000002">
    <property type="protein sequence ID" value="MET4717448.1"/>
    <property type="molecule type" value="Genomic_DNA"/>
</dbReference>
<evidence type="ECO:0000256" key="2">
    <source>
        <dbReference type="ARBA" id="ARBA00023270"/>
    </source>
</evidence>
<evidence type="ECO:0000313" key="5">
    <source>
        <dbReference type="Proteomes" id="UP001549291"/>
    </source>
</evidence>
<dbReference type="PIRSF" id="PIRSF001365">
    <property type="entry name" value="DHDPS"/>
    <property type="match status" value="1"/>
</dbReference>
<dbReference type="PANTHER" id="PTHR12128:SF67">
    <property type="entry name" value="BLR3884 PROTEIN"/>
    <property type="match status" value="1"/>
</dbReference>
<dbReference type="EC" id="4.3.3.7" evidence="4"/>
<keyword evidence="1 3" id="KW-0456">Lyase</keyword>
<comment type="caution">
    <text evidence="4">The sequence shown here is derived from an EMBL/GenBank/DDBJ whole genome shotgun (WGS) entry which is preliminary data.</text>
</comment>
<dbReference type="SUPFAM" id="SSF51569">
    <property type="entry name" value="Aldolase"/>
    <property type="match status" value="1"/>
</dbReference>
<organism evidence="4 5">
    <name type="scientific">Bradyrhizobium japonicum</name>
    <dbReference type="NCBI Taxonomy" id="375"/>
    <lineage>
        <taxon>Bacteria</taxon>
        <taxon>Pseudomonadati</taxon>
        <taxon>Pseudomonadota</taxon>
        <taxon>Alphaproteobacteria</taxon>
        <taxon>Hyphomicrobiales</taxon>
        <taxon>Nitrobacteraceae</taxon>
        <taxon>Bradyrhizobium</taxon>
    </lineage>
</organism>
<dbReference type="Pfam" id="PF00701">
    <property type="entry name" value="DHDPS"/>
    <property type="match status" value="1"/>
</dbReference>